<evidence type="ECO:0000259" key="1">
    <source>
        <dbReference type="Pfam" id="PF22936"/>
    </source>
</evidence>
<dbReference type="PANTHER" id="PTHR34222">
    <property type="entry name" value="GAG_PRE-INTEGRS DOMAIN-CONTAINING PROTEIN"/>
    <property type="match status" value="1"/>
</dbReference>
<proteinExistence type="predicted"/>
<comment type="caution">
    <text evidence="2">The sequence shown here is derived from an EMBL/GenBank/DDBJ whole genome shotgun (WGS) entry which is preliminary data.</text>
</comment>
<dbReference type="AlphaFoldDB" id="A0A9J5XM19"/>
<name>A0A9J5XM19_SOLCO</name>
<keyword evidence="3" id="KW-1185">Reference proteome</keyword>
<feature type="domain" description="Retrovirus-related Pol polyprotein from transposon TNT 1-94-like beta-barrel" evidence="1">
    <location>
        <begin position="198"/>
        <end position="267"/>
    </location>
</feature>
<sequence length="301" mass="33788">MYIVVAGKSSPPTESQAHIEKIKLESLLDSGEFVRLLFSRNSLTHIVECSLKLKQLCSINLTIPLFKLIPKIRCSLRICITQENISKYKRRSYRKKFGHEKEQCYKLVGYPSHFNINKPNRGSYEHQQVLNAESSESFINGAGGNALSNLVNNQSFSKEQCDNLIQLFQSMQAANSNVQGGSSNASISEPNATANLAGATQHMTFDESLLHDVIVLKTLVMVHLPNSYKFPVHKIGKIYITSQIVLHNVLFVPIFWHNLLSVKKLCEQFNCGLTFTKIGCYIHAPSLMKGQAFGDAFTDLY</sequence>
<dbReference type="OrthoDB" id="1746704at2759"/>
<dbReference type="Proteomes" id="UP000824120">
    <property type="component" value="Chromosome 9"/>
</dbReference>
<gene>
    <name evidence="2" type="ORF">H5410_049276</name>
</gene>
<reference evidence="2 3" key="1">
    <citation type="submission" date="2020-09" db="EMBL/GenBank/DDBJ databases">
        <title>De no assembly of potato wild relative species, Solanum commersonii.</title>
        <authorList>
            <person name="Cho K."/>
        </authorList>
    </citation>
    <scope>NUCLEOTIDE SEQUENCE [LARGE SCALE GENOMIC DNA]</scope>
    <source>
        <strain evidence="2">LZ3.2</strain>
        <tissue evidence="2">Leaf</tissue>
    </source>
</reference>
<accession>A0A9J5XM19</accession>
<dbReference type="EMBL" id="JACXVP010000009">
    <property type="protein sequence ID" value="KAG5588842.1"/>
    <property type="molecule type" value="Genomic_DNA"/>
</dbReference>
<dbReference type="Pfam" id="PF22936">
    <property type="entry name" value="Pol_BBD"/>
    <property type="match status" value="1"/>
</dbReference>
<dbReference type="PANTHER" id="PTHR34222:SF79">
    <property type="entry name" value="RETROVIRUS-RELATED POL POLYPROTEIN FROM TRANSPOSON TNT 1-94"/>
    <property type="match status" value="1"/>
</dbReference>
<feature type="non-terminal residue" evidence="2">
    <location>
        <position position="301"/>
    </location>
</feature>
<protein>
    <recommendedName>
        <fullName evidence="1">Retrovirus-related Pol polyprotein from transposon TNT 1-94-like beta-barrel domain-containing protein</fullName>
    </recommendedName>
</protein>
<organism evidence="2 3">
    <name type="scientific">Solanum commersonii</name>
    <name type="common">Commerson's wild potato</name>
    <name type="synonym">Commerson's nightshade</name>
    <dbReference type="NCBI Taxonomy" id="4109"/>
    <lineage>
        <taxon>Eukaryota</taxon>
        <taxon>Viridiplantae</taxon>
        <taxon>Streptophyta</taxon>
        <taxon>Embryophyta</taxon>
        <taxon>Tracheophyta</taxon>
        <taxon>Spermatophyta</taxon>
        <taxon>Magnoliopsida</taxon>
        <taxon>eudicotyledons</taxon>
        <taxon>Gunneridae</taxon>
        <taxon>Pentapetalae</taxon>
        <taxon>asterids</taxon>
        <taxon>lamiids</taxon>
        <taxon>Solanales</taxon>
        <taxon>Solanaceae</taxon>
        <taxon>Solanoideae</taxon>
        <taxon>Solaneae</taxon>
        <taxon>Solanum</taxon>
    </lineage>
</organism>
<dbReference type="InterPro" id="IPR054722">
    <property type="entry name" value="PolX-like_BBD"/>
</dbReference>
<evidence type="ECO:0000313" key="3">
    <source>
        <dbReference type="Proteomes" id="UP000824120"/>
    </source>
</evidence>
<evidence type="ECO:0000313" key="2">
    <source>
        <dbReference type="EMBL" id="KAG5588842.1"/>
    </source>
</evidence>